<evidence type="ECO:0000256" key="3">
    <source>
        <dbReference type="ARBA" id="ARBA00022643"/>
    </source>
</evidence>
<dbReference type="InterPro" id="IPR035587">
    <property type="entry name" value="DUS-like_FMN-bd"/>
</dbReference>
<proteinExistence type="predicted"/>
<protein>
    <submittedName>
        <fullName evidence="10">FMN-linked oxidoreductase</fullName>
    </submittedName>
</protein>
<dbReference type="GO" id="GO:0006397">
    <property type="term" value="P:mRNA processing"/>
    <property type="evidence" value="ECO:0007669"/>
    <property type="project" value="UniProtKB-KW"/>
</dbReference>
<keyword evidence="3" id="KW-0288">FMN</keyword>
<dbReference type="OrthoDB" id="9977870at2759"/>
<comment type="cofactor">
    <cofactor evidence="1">
        <name>FMN</name>
        <dbReference type="ChEBI" id="CHEBI:58210"/>
    </cofactor>
</comment>
<name>A0A165BYD1_EXIGL</name>
<sequence length="353" mass="38460">MELRIPPHEMLARFEDVNIAAPMVRYSKLPFRELVSSYEAHITHTPMILAKEFSRSSSARASDFTTSKSERGIFTMRERRPARTGPIDLDLEANLAHDSVHSGVQVQGALVAQFAATDARTFADACELISPYVDGVDLNCGCPQSWAYQEHIGSYLLRQPETVRDIIRGAHDRCGWNFPVSIKIRVDDDTRCTQRLVETAIQAGASHISIHGRTRHQASTAPVSLSAISFAVSCAKGLVPTVANGDIFTLSDARSIRSETGVDGVMAARGLLANPALFADEGKNGTPDEAVKRFVKLGVGYGLQFGSIHRHVAFMLESRLTRPGMKYLNSLVSTPALLDFLAEIGILDGGPLL</sequence>
<dbReference type="InterPro" id="IPR013785">
    <property type="entry name" value="Aldolase_TIM"/>
</dbReference>
<keyword evidence="5" id="KW-0819">tRNA processing</keyword>
<feature type="domain" description="DUS-like FMN-binding" evidence="9">
    <location>
        <begin position="108"/>
        <end position="284"/>
    </location>
</feature>
<accession>A0A165BYD1</accession>
<dbReference type="CDD" id="cd02801">
    <property type="entry name" value="DUS_like_FMN"/>
    <property type="match status" value="1"/>
</dbReference>
<dbReference type="PROSITE" id="PS01136">
    <property type="entry name" value="UPF0034"/>
    <property type="match status" value="1"/>
</dbReference>
<evidence type="ECO:0000256" key="5">
    <source>
        <dbReference type="ARBA" id="ARBA00022694"/>
    </source>
</evidence>
<dbReference type="Gene3D" id="3.20.20.70">
    <property type="entry name" value="Aldolase class I"/>
    <property type="match status" value="1"/>
</dbReference>
<keyword evidence="4" id="KW-0507">mRNA processing</keyword>
<dbReference type="GO" id="GO:0050660">
    <property type="term" value="F:flavin adenine dinucleotide binding"/>
    <property type="evidence" value="ECO:0007669"/>
    <property type="project" value="InterPro"/>
</dbReference>
<evidence type="ECO:0000256" key="6">
    <source>
        <dbReference type="ARBA" id="ARBA00023002"/>
    </source>
</evidence>
<dbReference type="EMBL" id="KV426389">
    <property type="protein sequence ID" value="KZV81476.1"/>
    <property type="molecule type" value="Genomic_DNA"/>
</dbReference>
<dbReference type="InterPro" id="IPR018517">
    <property type="entry name" value="tRNA_hU_synthase_CS"/>
</dbReference>
<evidence type="ECO:0000313" key="10">
    <source>
        <dbReference type="EMBL" id="KZV81476.1"/>
    </source>
</evidence>
<organism evidence="10 11">
    <name type="scientific">Exidia glandulosa HHB12029</name>
    <dbReference type="NCBI Taxonomy" id="1314781"/>
    <lineage>
        <taxon>Eukaryota</taxon>
        <taxon>Fungi</taxon>
        <taxon>Dikarya</taxon>
        <taxon>Basidiomycota</taxon>
        <taxon>Agaricomycotina</taxon>
        <taxon>Agaricomycetes</taxon>
        <taxon>Auriculariales</taxon>
        <taxon>Exidiaceae</taxon>
        <taxon>Exidia</taxon>
    </lineage>
</organism>
<dbReference type="PANTHER" id="PTHR11082:SF31">
    <property type="entry name" value="TRNA-DIHYDROURIDINE(20A_20B) SYNTHASE [NAD(P)+]-LIKE"/>
    <property type="match status" value="1"/>
</dbReference>
<evidence type="ECO:0000256" key="1">
    <source>
        <dbReference type="ARBA" id="ARBA00001917"/>
    </source>
</evidence>
<evidence type="ECO:0000256" key="8">
    <source>
        <dbReference type="ARBA" id="ARBA00049447"/>
    </source>
</evidence>
<evidence type="ECO:0000256" key="2">
    <source>
        <dbReference type="ARBA" id="ARBA00022630"/>
    </source>
</evidence>
<keyword evidence="6" id="KW-0560">Oxidoreductase</keyword>
<evidence type="ECO:0000313" key="11">
    <source>
        <dbReference type="Proteomes" id="UP000077266"/>
    </source>
</evidence>
<feature type="domain" description="DUS-like FMN-binding" evidence="9">
    <location>
        <begin position="20"/>
        <end position="70"/>
    </location>
</feature>
<evidence type="ECO:0000259" key="9">
    <source>
        <dbReference type="Pfam" id="PF01207"/>
    </source>
</evidence>
<evidence type="ECO:0000256" key="7">
    <source>
        <dbReference type="ARBA" id="ARBA00048342"/>
    </source>
</evidence>
<dbReference type="STRING" id="1314781.A0A165BYD1"/>
<dbReference type="PANTHER" id="PTHR11082">
    <property type="entry name" value="TRNA-DIHYDROURIDINE SYNTHASE"/>
    <property type="match status" value="1"/>
</dbReference>
<reference evidence="10 11" key="1">
    <citation type="journal article" date="2016" name="Mol. Biol. Evol.">
        <title>Comparative Genomics of Early-Diverging Mushroom-Forming Fungi Provides Insights into the Origins of Lignocellulose Decay Capabilities.</title>
        <authorList>
            <person name="Nagy L.G."/>
            <person name="Riley R."/>
            <person name="Tritt A."/>
            <person name="Adam C."/>
            <person name="Daum C."/>
            <person name="Floudas D."/>
            <person name="Sun H."/>
            <person name="Yadav J.S."/>
            <person name="Pangilinan J."/>
            <person name="Larsson K.H."/>
            <person name="Matsuura K."/>
            <person name="Barry K."/>
            <person name="Labutti K."/>
            <person name="Kuo R."/>
            <person name="Ohm R.A."/>
            <person name="Bhattacharya S.S."/>
            <person name="Shirouzu T."/>
            <person name="Yoshinaga Y."/>
            <person name="Martin F.M."/>
            <person name="Grigoriev I.V."/>
            <person name="Hibbett D.S."/>
        </authorList>
    </citation>
    <scope>NUCLEOTIDE SEQUENCE [LARGE SCALE GENOMIC DNA]</scope>
    <source>
        <strain evidence="10 11">HHB12029</strain>
    </source>
</reference>
<gene>
    <name evidence="10" type="ORF">EXIGLDRAFT_731210</name>
</gene>
<evidence type="ECO:0000256" key="4">
    <source>
        <dbReference type="ARBA" id="ARBA00022664"/>
    </source>
</evidence>
<comment type="catalytic activity">
    <reaction evidence="8">
        <text>a 5,6-dihydrouridine in mRNA + NADP(+) = a uridine in mRNA + NADPH + H(+)</text>
        <dbReference type="Rhea" id="RHEA:69855"/>
        <dbReference type="Rhea" id="RHEA-COMP:14658"/>
        <dbReference type="Rhea" id="RHEA-COMP:17789"/>
        <dbReference type="ChEBI" id="CHEBI:15378"/>
        <dbReference type="ChEBI" id="CHEBI:57783"/>
        <dbReference type="ChEBI" id="CHEBI:58349"/>
        <dbReference type="ChEBI" id="CHEBI:65315"/>
        <dbReference type="ChEBI" id="CHEBI:74443"/>
    </reaction>
    <physiologicalReaction direction="right-to-left" evidence="8">
        <dbReference type="Rhea" id="RHEA:69857"/>
    </physiologicalReaction>
</comment>
<comment type="catalytic activity">
    <reaction evidence="7">
        <text>a 5,6-dihydrouridine in mRNA + NAD(+) = a uridine in mRNA + NADH + H(+)</text>
        <dbReference type="Rhea" id="RHEA:69851"/>
        <dbReference type="Rhea" id="RHEA-COMP:14658"/>
        <dbReference type="Rhea" id="RHEA-COMP:17789"/>
        <dbReference type="ChEBI" id="CHEBI:15378"/>
        <dbReference type="ChEBI" id="CHEBI:57540"/>
        <dbReference type="ChEBI" id="CHEBI:57945"/>
        <dbReference type="ChEBI" id="CHEBI:65315"/>
        <dbReference type="ChEBI" id="CHEBI:74443"/>
    </reaction>
    <physiologicalReaction direction="right-to-left" evidence="7">
        <dbReference type="Rhea" id="RHEA:69853"/>
    </physiologicalReaction>
</comment>
<dbReference type="Proteomes" id="UP000077266">
    <property type="component" value="Unassembled WGS sequence"/>
</dbReference>
<keyword evidence="11" id="KW-1185">Reference proteome</keyword>
<dbReference type="InParanoid" id="A0A165BYD1"/>
<dbReference type="Pfam" id="PF01207">
    <property type="entry name" value="Dus"/>
    <property type="match status" value="2"/>
</dbReference>
<dbReference type="SUPFAM" id="SSF51395">
    <property type="entry name" value="FMN-linked oxidoreductases"/>
    <property type="match status" value="1"/>
</dbReference>
<keyword evidence="2" id="KW-0285">Flavoprotein</keyword>
<dbReference type="FunCoup" id="A0A165BYD1">
    <property type="interactions" value="105"/>
</dbReference>
<dbReference type="GO" id="GO:0017150">
    <property type="term" value="F:tRNA dihydrouridine synthase activity"/>
    <property type="evidence" value="ECO:0007669"/>
    <property type="project" value="InterPro"/>
</dbReference>
<dbReference type="AlphaFoldDB" id="A0A165BYD1"/>